<dbReference type="Gene3D" id="3.10.10.10">
    <property type="entry name" value="HIV Type 1 Reverse Transcriptase, subunit A, domain 1"/>
    <property type="match status" value="1"/>
</dbReference>
<dbReference type="InterPro" id="IPR043502">
    <property type="entry name" value="DNA/RNA_pol_sf"/>
</dbReference>
<dbReference type="GO" id="GO:0003824">
    <property type="term" value="F:catalytic activity"/>
    <property type="evidence" value="ECO:0007669"/>
    <property type="project" value="UniProtKB-KW"/>
</dbReference>
<dbReference type="Proteomes" id="UP000829196">
    <property type="component" value="Unassembled WGS sequence"/>
</dbReference>
<dbReference type="EMBL" id="JAGYWB010000015">
    <property type="protein sequence ID" value="KAI0498352.1"/>
    <property type="molecule type" value="Genomic_DNA"/>
</dbReference>
<dbReference type="InterPro" id="IPR043128">
    <property type="entry name" value="Rev_trsase/Diguanyl_cyclase"/>
</dbReference>
<dbReference type="PROSITE" id="PS50878">
    <property type="entry name" value="RT_POL"/>
    <property type="match status" value="1"/>
</dbReference>
<organism evidence="3 4">
    <name type="scientific">Dendrobium nobile</name>
    <name type="common">Orchid</name>
    <dbReference type="NCBI Taxonomy" id="94219"/>
    <lineage>
        <taxon>Eukaryota</taxon>
        <taxon>Viridiplantae</taxon>
        <taxon>Streptophyta</taxon>
        <taxon>Embryophyta</taxon>
        <taxon>Tracheophyta</taxon>
        <taxon>Spermatophyta</taxon>
        <taxon>Magnoliopsida</taxon>
        <taxon>Liliopsida</taxon>
        <taxon>Asparagales</taxon>
        <taxon>Orchidaceae</taxon>
        <taxon>Epidendroideae</taxon>
        <taxon>Malaxideae</taxon>
        <taxon>Dendrobiinae</taxon>
        <taxon>Dendrobium</taxon>
    </lineage>
</organism>
<dbReference type="Pfam" id="PF17919">
    <property type="entry name" value="RT_RNaseH_2"/>
    <property type="match status" value="1"/>
</dbReference>
<dbReference type="InterPro" id="IPR000477">
    <property type="entry name" value="RT_dom"/>
</dbReference>
<dbReference type="InterPro" id="IPR050951">
    <property type="entry name" value="Retrovirus_Pol_polyprotein"/>
</dbReference>
<dbReference type="AlphaFoldDB" id="A0A8T3ARL2"/>
<gene>
    <name evidence="3" type="ORF">KFK09_021593</name>
</gene>
<dbReference type="PANTHER" id="PTHR37984">
    <property type="entry name" value="PROTEIN CBG26694"/>
    <property type="match status" value="1"/>
</dbReference>
<dbReference type="OrthoDB" id="679712at2759"/>
<keyword evidence="4" id="KW-1185">Reference proteome</keyword>
<reference evidence="3" key="1">
    <citation type="journal article" date="2022" name="Front. Genet.">
        <title>Chromosome-Scale Assembly of the Dendrobium nobile Genome Provides Insights Into the Molecular Mechanism of the Biosynthesis of the Medicinal Active Ingredient of Dendrobium.</title>
        <authorList>
            <person name="Xu Q."/>
            <person name="Niu S.-C."/>
            <person name="Li K.-L."/>
            <person name="Zheng P.-J."/>
            <person name="Zhang X.-J."/>
            <person name="Jia Y."/>
            <person name="Liu Y."/>
            <person name="Niu Y.-X."/>
            <person name="Yu L.-H."/>
            <person name="Chen D.-F."/>
            <person name="Zhang G.-Q."/>
        </authorList>
    </citation>
    <scope>NUCLEOTIDE SEQUENCE</scope>
    <source>
        <tissue evidence="3">Leaf</tissue>
    </source>
</reference>
<evidence type="ECO:0000256" key="1">
    <source>
        <dbReference type="ARBA" id="ARBA00023268"/>
    </source>
</evidence>
<dbReference type="PANTHER" id="PTHR37984:SF5">
    <property type="entry name" value="PROTEIN NYNRIN-LIKE"/>
    <property type="match status" value="1"/>
</dbReference>
<evidence type="ECO:0000259" key="2">
    <source>
        <dbReference type="PROSITE" id="PS50878"/>
    </source>
</evidence>
<accession>A0A8T3ARL2</accession>
<dbReference type="CDD" id="cd01647">
    <property type="entry name" value="RT_LTR"/>
    <property type="match status" value="1"/>
</dbReference>
<dbReference type="SUPFAM" id="SSF56672">
    <property type="entry name" value="DNA/RNA polymerases"/>
    <property type="match status" value="1"/>
</dbReference>
<evidence type="ECO:0000313" key="4">
    <source>
        <dbReference type="Proteomes" id="UP000829196"/>
    </source>
</evidence>
<dbReference type="SMR" id="A0A8T3ARL2"/>
<dbReference type="Gene3D" id="3.30.70.270">
    <property type="match status" value="2"/>
</dbReference>
<proteinExistence type="predicted"/>
<evidence type="ECO:0000313" key="3">
    <source>
        <dbReference type="EMBL" id="KAI0498352.1"/>
    </source>
</evidence>
<keyword evidence="1" id="KW-0511">Multifunctional enzyme</keyword>
<dbReference type="InterPro" id="IPR041577">
    <property type="entry name" value="RT_RNaseH_2"/>
</dbReference>
<dbReference type="FunFam" id="3.30.70.270:FF:000020">
    <property type="entry name" value="Transposon Tf2-6 polyprotein-like Protein"/>
    <property type="match status" value="1"/>
</dbReference>
<sequence>MDVCHLILGRPWQFDVGVQYDGRANVYSLDWKGRKLRLMPGLPSTASRERAAIQLVSGASLLRDWQNHAPMFALILTEPNSNSTISLSPLEVSTLLQEYSDVVPADLPARLPPLRQIQHQIDFTPGAVLPNLPHYRLNPKEQAILQDLVDDLLGKQLIQVSLSPCAVPALLVPKKDNNWRMCIDSRAVNKINTKYRFPMPRIDELLDQLTGSSVFSKLDLRSGYHQIRIRPGDEWKTAFKTHHGLYEWKVMSFGLYNAPSTFMRMMNEIFKPFLGRFCIVYFDDILVYSLDRAQHLQHLRTLFDVLRAQQLYINLPKCELLAPQVKFLGFIIVGDGIKMDPLKVSAIHDWPTPKSFFEVRSFHGLANFYRRFIRHFSIILAPITECLKSKTFQWGQEQQTSFAAIKEALTTAPVLILPSFDQPFAVDTDASSIGIGEVLSQMGRPVAFFSEKLYPARRKWAAYE</sequence>
<dbReference type="Pfam" id="PF00078">
    <property type="entry name" value="RVT_1"/>
    <property type="match status" value="1"/>
</dbReference>
<comment type="caution">
    <text evidence="3">The sequence shown here is derived from an EMBL/GenBank/DDBJ whole genome shotgun (WGS) entry which is preliminary data.</text>
</comment>
<name>A0A8T3ARL2_DENNO</name>
<protein>
    <recommendedName>
        <fullName evidence="2">Reverse transcriptase domain-containing protein</fullName>
    </recommendedName>
</protein>
<feature type="domain" description="Reverse transcriptase" evidence="2">
    <location>
        <begin position="153"/>
        <end position="332"/>
    </location>
</feature>